<feature type="transmembrane region" description="Helical" evidence="7">
    <location>
        <begin position="27"/>
        <end position="45"/>
    </location>
</feature>
<evidence type="ECO:0000256" key="1">
    <source>
        <dbReference type="ARBA" id="ARBA00004651"/>
    </source>
</evidence>
<reference evidence="9" key="2">
    <citation type="submission" date="2021-04" db="EMBL/GenBank/DDBJ databases">
        <authorList>
            <person name="Zhang T."/>
            <person name="Zhang Y."/>
            <person name="Lu D."/>
            <person name="Zuo D."/>
            <person name="Du Z."/>
        </authorList>
    </citation>
    <scope>NUCLEOTIDE SEQUENCE</scope>
    <source>
        <strain evidence="9">JR1</strain>
    </source>
</reference>
<comment type="subcellular location">
    <subcellularLocation>
        <location evidence="1">Cell membrane</location>
        <topology evidence="1">Multi-pass membrane protein</topology>
    </subcellularLocation>
</comment>
<keyword evidence="5 7" id="KW-1133">Transmembrane helix</keyword>
<feature type="transmembrane region" description="Helical" evidence="7">
    <location>
        <begin position="238"/>
        <end position="261"/>
    </location>
</feature>
<dbReference type="PANTHER" id="PTHR23517:SF2">
    <property type="entry name" value="MULTIDRUG RESISTANCE PROTEIN MDTH"/>
    <property type="match status" value="1"/>
</dbReference>
<dbReference type="Gene3D" id="1.20.1250.20">
    <property type="entry name" value="MFS general substrate transporter like domains"/>
    <property type="match status" value="2"/>
</dbReference>
<keyword evidence="3" id="KW-1003">Cell membrane</keyword>
<feature type="transmembrane region" description="Helical" evidence="7">
    <location>
        <begin position="51"/>
        <end position="73"/>
    </location>
</feature>
<evidence type="ECO:0000259" key="8">
    <source>
        <dbReference type="PROSITE" id="PS50850"/>
    </source>
</evidence>
<feature type="transmembrane region" description="Helical" evidence="7">
    <location>
        <begin position="281"/>
        <end position="301"/>
    </location>
</feature>
<feature type="transmembrane region" description="Helical" evidence="7">
    <location>
        <begin position="127"/>
        <end position="147"/>
    </location>
</feature>
<evidence type="ECO:0000256" key="7">
    <source>
        <dbReference type="SAM" id="Phobius"/>
    </source>
</evidence>
<gene>
    <name evidence="9" type="ORF">KDU71_05880</name>
</gene>
<dbReference type="GO" id="GO:0005886">
    <property type="term" value="C:plasma membrane"/>
    <property type="evidence" value="ECO:0007669"/>
    <property type="project" value="UniProtKB-SubCell"/>
</dbReference>
<feature type="domain" description="Major facilitator superfamily (MFS) profile" evidence="8">
    <location>
        <begin position="1"/>
        <end position="220"/>
    </location>
</feature>
<feature type="transmembrane region" description="Helical" evidence="7">
    <location>
        <begin position="383"/>
        <end position="406"/>
    </location>
</feature>
<dbReference type="RefSeq" id="WP_212188984.1">
    <property type="nucleotide sequence ID" value="NZ_JAGTAR010000006.1"/>
</dbReference>
<evidence type="ECO:0000313" key="10">
    <source>
        <dbReference type="Proteomes" id="UP000679220"/>
    </source>
</evidence>
<accession>A0A941IX69</accession>
<proteinExistence type="predicted"/>
<dbReference type="InterPro" id="IPR050171">
    <property type="entry name" value="MFS_Transporters"/>
</dbReference>
<name>A0A941IX69_9BACT</name>
<dbReference type="EMBL" id="JAGTAR010000006">
    <property type="protein sequence ID" value="MBR8535079.1"/>
    <property type="molecule type" value="Genomic_DNA"/>
</dbReference>
<protein>
    <recommendedName>
        <fullName evidence="8">Major facilitator superfamily (MFS) profile domain-containing protein</fullName>
    </recommendedName>
</protein>
<dbReference type="SUPFAM" id="SSF103473">
    <property type="entry name" value="MFS general substrate transporter"/>
    <property type="match status" value="1"/>
</dbReference>
<dbReference type="PANTHER" id="PTHR23517">
    <property type="entry name" value="RESISTANCE PROTEIN MDTM, PUTATIVE-RELATED-RELATED"/>
    <property type="match status" value="1"/>
</dbReference>
<feature type="transmembrane region" description="Helical" evidence="7">
    <location>
        <begin position="342"/>
        <end position="363"/>
    </location>
</feature>
<organism evidence="9 10">
    <name type="scientific">Carboxylicivirga sediminis</name>
    <dbReference type="NCBI Taxonomy" id="2006564"/>
    <lineage>
        <taxon>Bacteria</taxon>
        <taxon>Pseudomonadati</taxon>
        <taxon>Bacteroidota</taxon>
        <taxon>Bacteroidia</taxon>
        <taxon>Marinilabiliales</taxon>
        <taxon>Marinilabiliaceae</taxon>
        <taxon>Carboxylicivirga</taxon>
    </lineage>
</organism>
<keyword evidence="6 7" id="KW-0472">Membrane</keyword>
<evidence type="ECO:0000256" key="3">
    <source>
        <dbReference type="ARBA" id="ARBA00022475"/>
    </source>
</evidence>
<dbReference type="Proteomes" id="UP000679220">
    <property type="component" value="Unassembled WGS sequence"/>
</dbReference>
<reference evidence="9" key="1">
    <citation type="journal article" date="2018" name="Int. J. Syst. Evol. Microbiol.">
        <title>Carboxylicivirga sediminis sp. nov., isolated from coastal sediment.</title>
        <authorList>
            <person name="Wang F.Q."/>
            <person name="Ren L.H."/>
            <person name="Zou R.J."/>
            <person name="Sun Y.Z."/>
            <person name="Liu X.J."/>
            <person name="Jiang F."/>
            <person name="Liu L.J."/>
        </authorList>
    </citation>
    <scope>NUCLEOTIDE SEQUENCE</scope>
    <source>
        <strain evidence="9">JR1</strain>
    </source>
</reference>
<dbReference type="InterPro" id="IPR020846">
    <property type="entry name" value="MFS_dom"/>
</dbReference>
<feature type="transmembrane region" description="Helical" evidence="7">
    <location>
        <begin position="80"/>
        <end position="103"/>
    </location>
</feature>
<sequence>MTENVNFFKRFSQAFWVANFAELLERAAYYGVFIVITLYLSRILGFTDVQAAAIAGTFSALLYFLPTFTGAYADKIGFKTSLIVAFGLLSVGYAGLGVLPTVLESAGLAKYGVTTEFTGLKESNGKYVILPIMALIIIGGSFIKSVITGTVAKETSTANRATGFSIFYTIVNIGSFSGKTIVKPLREAMGNVGLINISYFSAGMTLLALIAIVFFFRPTVRSGEGKSIKEIWHAFVKVLCNARLIILIIIITGFWMVQHQLYATMPKYVLRMAGEGASPSWYANVNPLVVFTTVGLITALLRKRSALFSMTIGMFIMPVSAFAMAAGNMISVESINLGFMTMHPVAFMMIIGIAFQGLAESFISPRFLEYFSLQAPKGEEGLYLGFSHLHSFISSLLGFISSGFLLEKYCPDPELLTETEKLTAYNHAHYIWFFFVGVALVSAISLIVYGYVTKKIDAKKEELSTEE</sequence>
<dbReference type="InterPro" id="IPR036259">
    <property type="entry name" value="MFS_trans_sf"/>
</dbReference>
<dbReference type="PROSITE" id="PS50850">
    <property type="entry name" value="MFS"/>
    <property type="match status" value="1"/>
</dbReference>
<feature type="transmembrane region" description="Helical" evidence="7">
    <location>
        <begin position="159"/>
        <end position="177"/>
    </location>
</feature>
<dbReference type="GO" id="GO:0022857">
    <property type="term" value="F:transmembrane transporter activity"/>
    <property type="evidence" value="ECO:0007669"/>
    <property type="project" value="InterPro"/>
</dbReference>
<dbReference type="InterPro" id="IPR011701">
    <property type="entry name" value="MFS"/>
</dbReference>
<keyword evidence="4 7" id="KW-0812">Transmembrane</keyword>
<evidence type="ECO:0000256" key="4">
    <source>
        <dbReference type="ARBA" id="ARBA00022692"/>
    </source>
</evidence>
<feature type="transmembrane region" description="Helical" evidence="7">
    <location>
        <begin position="430"/>
        <end position="452"/>
    </location>
</feature>
<feature type="transmembrane region" description="Helical" evidence="7">
    <location>
        <begin position="308"/>
        <end position="330"/>
    </location>
</feature>
<evidence type="ECO:0000256" key="6">
    <source>
        <dbReference type="ARBA" id="ARBA00023136"/>
    </source>
</evidence>
<dbReference type="Pfam" id="PF07690">
    <property type="entry name" value="MFS_1"/>
    <property type="match status" value="1"/>
</dbReference>
<evidence type="ECO:0000313" key="9">
    <source>
        <dbReference type="EMBL" id="MBR8535079.1"/>
    </source>
</evidence>
<keyword evidence="2" id="KW-0813">Transport</keyword>
<keyword evidence="10" id="KW-1185">Reference proteome</keyword>
<comment type="caution">
    <text evidence="9">The sequence shown here is derived from an EMBL/GenBank/DDBJ whole genome shotgun (WGS) entry which is preliminary data.</text>
</comment>
<evidence type="ECO:0000256" key="2">
    <source>
        <dbReference type="ARBA" id="ARBA00022448"/>
    </source>
</evidence>
<evidence type="ECO:0000256" key="5">
    <source>
        <dbReference type="ARBA" id="ARBA00022989"/>
    </source>
</evidence>
<dbReference type="AlphaFoldDB" id="A0A941IX69"/>
<feature type="transmembrane region" description="Helical" evidence="7">
    <location>
        <begin position="197"/>
        <end position="217"/>
    </location>
</feature>